<name>A0A0V1G084_TRIPS</name>
<dbReference type="AlphaFoldDB" id="A0A0V1G084"/>
<sequence>MLKKNFTLFELAECSFYSQMLLIVREMHRNLKYDSTRQLLKISQPPFYINLSSNRQKICPDIIWEVLKAIELHVELCLQIHAKTVYY</sequence>
<accession>A0A0V1G084</accession>
<evidence type="ECO:0000313" key="1">
    <source>
        <dbReference type="EMBL" id="KRY91625.1"/>
    </source>
</evidence>
<protein>
    <submittedName>
        <fullName evidence="1">Uncharacterized protein</fullName>
    </submittedName>
</protein>
<evidence type="ECO:0000313" key="2">
    <source>
        <dbReference type="Proteomes" id="UP000054995"/>
    </source>
</evidence>
<reference evidence="1 2" key="1">
    <citation type="submission" date="2015-01" db="EMBL/GenBank/DDBJ databases">
        <title>Evolution of Trichinella species and genotypes.</title>
        <authorList>
            <person name="Korhonen P.K."/>
            <person name="Edoardo P."/>
            <person name="Giuseppe L.R."/>
            <person name="Gasser R.B."/>
        </authorList>
    </citation>
    <scope>NUCLEOTIDE SEQUENCE [LARGE SCALE GENOMIC DNA]</scope>
    <source>
        <strain evidence="1">ISS470</strain>
    </source>
</reference>
<comment type="caution">
    <text evidence="1">The sequence shown here is derived from an EMBL/GenBank/DDBJ whole genome shotgun (WGS) entry which is preliminary data.</text>
</comment>
<proteinExistence type="predicted"/>
<dbReference type="Proteomes" id="UP000054995">
    <property type="component" value="Unassembled WGS sequence"/>
</dbReference>
<gene>
    <name evidence="1" type="ORF">T4D_13188</name>
</gene>
<organism evidence="1 2">
    <name type="scientific">Trichinella pseudospiralis</name>
    <name type="common">Parasitic roundworm</name>
    <dbReference type="NCBI Taxonomy" id="6337"/>
    <lineage>
        <taxon>Eukaryota</taxon>
        <taxon>Metazoa</taxon>
        <taxon>Ecdysozoa</taxon>
        <taxon>Nematoda</taxon>
        <taxon>Enoplea</taxon>
        <taxon>Dorylaimia</taxon>
        <taxon>Trichinellida</taxon>
        <taxon>Trichinellidae</taxon>
        <taxon>Trichinella</taxon>
    </lineage>
</organism>
<dbReference type="EMBL" id="JYDT01000012">
    <property type="protein sequence ID" value="KRY91625.1"/>
    <property type="molecule type" value="Genomic_DNA"/>
</dbReference>
<keyword evidence="2" id="KW-1185">Reference proteome</keyword>